<evidence type="ECO:0000256" key="1">
    <source>
        <dbReference type="ARBA" id="ARBA00004370"/>
    </source>
</evidence>
<accession>A0A8C3RUS6</accession>
<keyword evidence="4" id="KW-0325">Glycoprotein</keyword>
<evidence type="ECO:0000259" key="5">
    <source>
        <dbReference type="PROSITE" id="PS50835"/>
    </source>
</evidence>
<evidence type="ECO:0000313" key="6">
    <source>
        <dbReference type="Ensembl" id="ENSCSRP00000004259.1"/>
    </source>
</evidence>
<evidence type="ECO:0000256" key="4">
    <source>
        <dbReference type="ARBA" id="ARBA00023180"/>
    </source>
</evidence>
<dbReference type="Pfam" id="PF07686">
    <property type="entry name" value="V-set"/>
    <property type="match status" value="1"/>
</dbReference>
<sequence>PSCTMGIMALPCLTVQVGKIKVNGILGGSVVLSVDLSPRKKVKEIEWSFSAGTGVTIQLAEFSGGKFERMDPGDRFQQRLEMYNETSLQIQALELGDSGVYEARIKIVPATVEDRTFLLRRVSEPQPTHSLSRTADGCNVTLQCHASGREEVNVSWTRGNPPLNSTFTCTASNPGDQKSISPDLQSICQSASELSAGRVCLLAYTGFISVTDRRTRSPESGINTVAPALLLVHVRCQSSERRWNLLPLPGPFTLRARSKGVVVQTGIQAGPSDPPDSVFSPLQERLPVLAIGDPLL</sequence>
<dbReference type="Ensembl" id="ENSCSRT00000004397.1">
    <property type="protein sequence ID" value="ENSCSRP00000004259.1"/>
    <property type="gene ID" value="ENSCSRG00000003220.1"/>
</dbReference>
<dbReference type="Gene3D" id="2.60.40.10">
    <property type="entry name" value="Immunoglobulins"/>
    <property type="match status" value="1"/>
</dbReference>
<keyword evidence="7" id="KW-1185">Reference proteome</keyword>
<dbReference type="InterPro" id="IPR013783">
    <property type="entry name" value="Ig-like_fold"/>
</dbReference>
<dbReference type="PANTHER" id="PTHR12080">
    <property type="entry name" value="SIGNALING LYMPHOCYTIC ACTIVATION MOLECULE"/>
    <property type="match status" value="1"/>
</dbReference>
<dbReference type="PANTHER" id="PTHR12080:SF121">
    <property type="entry name" value="IG-LIKE DOMAIN-CONTAINING PROTEIN-RELATED"/>
    <property type="match status" value="1"/>
</dbReference>
<evidence type="ECO:0000256" key="3">
    <source>
        <dbReference type="ARBA" id="ARBA00023136"/>
    </source>
</evidence>
<dbReference type="InterPro" id="IPR015631">
    <property type="entry name" value="CD2/SLAM_rcpt"/>
</dbReference>
<protein>
    <recommendedName>
        <fullName evidence="5">Ig-like domain-containing protein</fullName>
    </recommendedName>
</protein>
<dbReference type="Proteomes" id="UP000694403">
    <property type="component" value="Unplaced"/>
</dbReference>
<dbReference type="InterPro" id="IPR036179">
    <property type="entry name" value="Ig-like_dom_sf"/>
</dbReference>
<dbReference type="PROSITE" id="PS50835">
    <property type="entry name" value="IG_LIKE"/>
    <property type="match status" value="1"/>
</dbReference>
<keyword evidence="3" id="KW-0472">Membrane</keyword>
<dbReference type="InterPro" id="IPR013106">
    <property type="entry name" value="Ig_V-set"/>
</dbReference>
<dbReference type="AlphaFoldDB" id="A0A8C3RUS6"/>
<keyword evidence="2" id="KW-0732">Signal</keyword>
<organism evidence="6 7">
    <name type="scientific">Chelydra serpentina</name>
    <name type="common">Snapping turtle</name>
    <name type="synonym">Testudo serpentina</name>
    <dbReference type="NCBI Taxonomy" id="8475"/>
    <lineage>
        <taxon>Eukaryota</taxon>
        <taxon>Metazoa</taxon>
        <taxon>Chordata</taxon>
        <taxon>Craniata</taxon>
        <taxon>Vertebrata</taxon>
        <taxon>Euteleostomi</taxon>
        <taxon>Archelosauria</taxon>
        <taxon>Testudinata</taxon>
        <taxon>Testudines</taxon>
        <taxon>Cryptodira</taxon>
        <taxon>Durocryptodira</taxon>
        <taxon>Americhelydia</taxon>
        <taxon>Chelydroidea</taxon>
        <taxon>Chelydridae</taxon>
        <taxon>Chelydra</taxon>
    </lineage>
</organism>
<evidence type="ECO:0000256" key="2">
    <source>
        <dbReference type="ARBA" id="ARBA00022729"/>
    </source>
</evidence>
<dbReference type="SUPFAM" id="SSF48726">
    <property type="entry name" value="Immunoglobulin"/>
    <property type="match status" value="2"/>
</dbReference>
<proteinExistence type="predicted"/>
<reference evidence="6" key="2">
    <citation type="submission" date="2025-09" db="UniProtKB">
        <authorList>
            <consortium name="Ensembl"/>
        </authorList>
    </citation>
    <scope>IDENTIFICATION</scope>
</reference>
<feature type="domain" description="Ig-like" evidence="5">
    <location>
        <begin position="127"/>
        <end position="181"/>
    </location>
</feature>
<name>A0A8C3RUS6_CHESE</name>
<dbReference type="InterPro" id="IPR007110">
    <property type="entry name" value="Ig-like_dom"/>
</dbReference>
<comment type="subcellular location">
    <subcellularLocation>
        <location evidence="1">Membrane</location>
    </subcellularLocation>
</comment>
<reference evidence="6" key="1">
    <citation type="submission" date="2025-08" db="UniProtKB">
        <authorList>
            <consortium name="Ensembl"/>
        </authorList>
    </citation>
    <scope>IDENTIFICATION</scope>
</reference>
<dbReference type="GO" id="GO:0016020">
    <property type="term" value="C:membrane"/>
    <property type="evidence" value="ECO:0007669"/>
    <property type="project" value="UniProtKB-SubCell"/>
</dbReference>
<evidence type="ECO:0000313" key="7">
    <source>
        <dbReference type="Proteomes" id="UP000694403"/>
    </source>
</evidence>